<feature type="domain" description="Kazal-like" evidence="6">
    <location>
        <begin position="317"/>
        <end position="367"/>
    </location>
</feature>
<dbReference type="InterPro" id="IPR050653">
    <property type="entry name" value="Prot_Inhib_GrowthFact_Antg"/>
</dbReference>
<dbReference type="PANTHER" id="PTHR10913:SF45">
    <property type="entry name" value="FOLLISTATIN, ISOFORM A-RELATED"/>
    <property type="match status" value="1"/>
</dbReference>
<dbReference type="InterPro" id="IPR036058">
    <property type="entry name" value="Kazal_dom_sf"/>
</dbReference>
<evidence type="ECO:0000256" key="4">
    <source>
        <dbReference type="SAM" id="MobiDB-lite"/>
    </source>
</evidence>
<evidence type="ECO:0000256" key="1">
    <source>
        <dbReference type="ARBA" id="ARBA00022690"/>
    </source>
</evidence>
<dbReference type="GO" id="GO:0030154">
    <property type="term" value="P:cell differentiation"/>
    <property type="evidence" value="ECO:0007669"/>
    <property type="project" value="TreeGrafter"/>
</dbReference>
<gene>
    <name evidence="7" type="ORF">OTU49_010509</name>
</gene>
<dbReference type="Pfam" id="PF00050">
    <property type="entry name" value="Kazal_1"/>
    <property type="match status" value="4"/>
</dbReference>
<organism evidence="7 8">
    <name type="scientific">Cherax quadricarinatus</name>
    <name type="common">Australian red claw crayfish</name>
    <dbReference type="NCBI Taxonomy" id="27406"/>
    <lineage>
        <taxon>Eukaryota</taxon>
        <taxon>Metazoa</taxon>
        <taxon>Ecdysozoa</taxon>
        <taxon>Arthropoda</taxon>
        <taxon>Crustacea</taxon>
        <taxon>Multicrustacea</taxon>
        <taxon>Malacostraca</taxon>
        <taxon>Eumalacostraca</taxon>
        <taxon>Eucarida</taxon>
        <taxon>Decapoda</taxon>
        <taxon>Pleocyemata</taxon>
        <taxon>Astacidea</taxon>
        <taxon>Parastacoidea</taxon>
        <taxon>Parastacidae</taxon>
        <taxon>Cherax</taxon>
    </lineage>
</organism>
<feature type="domain" description="Kazal-like" evidence="6">
    <location>
        <begin position="129"/>
        <end position="179"/>
    </location>
</feature>
<evidence type="ECO:0000256" key="3">
    <source>
        <dbReference type="ARBA" id="ARBA00023157"/>
    </source>
</evidence>
<keyword evidence="1" id="KW-0646">Protease inhibitor</keyword>
<feature type="domain" description="Kazal-like" evidence="6">
    <location>
        <begin position="180"/>
        <end position="225"/>
    </location>
</feature>
<dbReference type="InterPro" id="IPR002350">
    <property type="entry name" value="Kazal_dom"/>
</dbReference>
<feature type="domain" description="Kazal-like" evidence="6">
    <location>
        <begin position="228"/>
        <end position="279"/>
    </location>
</feature>
<dbReference type="Proteomes" id="UP001445076">
    <property type="component" value="Unassembled WGS sequence"/>
</dbReference>
<evidence type="ECO:0000259" key="6">
    <source>
        <dbReference type="PROSITE" id="PS51465"/>
    </source>
</evidence>
<dbReference type="AlphaFoldDB" id="A0AAW0WDM8"/>
<dbReference type="Pfam" id="PF07648">
    <property type="entry name" value="Kazal_2"/>
    <property type="match status" value="1"/>
</dbReference>
<dbReference type="Gene3D" id="3.30.60.30">
    <property type="match status" value="6"/>
</dbReference>
<dbReference type="GO" id="GO:0005576">
    <property type="term" value="C:extracellular region"/>
    <property type="evidence" value="ECO:0007669"/>
    <property type="project" value="TreeGrafter"/>
</dbReference>
<feature type="domain" description="Kazal-like" evidence="6">
    <location>
        <begin position="28"/>
        <end position="66"/>
    </location>
</feature>
<feature type="domain" description="Kazal-like" evidence="6">
    <location>
        <begin position="71"/>
        <end position="128"/>
    </location>
</feature>
<reference evidence="7 8" key="1">
    <citation type="journal article" date="2024" name="BMC Genomics">
        <title>Genome assembly of redclaw crayfish (Cherax quadricarinatus) provides insights into its immune adaptation and hypoxia tolerance.</title>
        <authorList>
            <person name="Liu Z."/>
            <person name="Zheng J."/>
            <person name="Li H."/>
            <person name="Fang K."/>
            <person name="Wang S."/>
            <person name="He J."/>
            <person name="Zhou D."/>
            <person name="Weng S."/>
            <person name="Chi M."/>
            <person name="Gu Z."/>
            <person name="He J."/>
            <person name="Li F."/>
            <person name="Wang M."/>
        </authorList>
    </citation>
    <scope>NUCLEOTIDE SEQUENCE [LARGE SCALE GENOMIC DNA]</scope>
    <source>
        <strain evidence="7">ZL_2023a</strain>
    </source>
</reference>
<feature type="chain" id="PRO_5043754737" description="Kazal-like domain-containing protein" evidence="5">
    <location>
        <begin position="24"/>
        <end position="367"/>
    </location>
</feature>
<evidence type="ECO:0000256" key="2">
    <source>
        <dbReference type="ARBA" id="ARBA00022900"/>
    </source>
</evidence>
<keyword evidence="2" id="KW-0722">Serine protease inhibitor</keyword>
<evidence type="ECO:0000313" key="8">
    <source>
        <dbReference type="Proteomes" id="UP001445076"/>
    </source>
</evidence>
<dbReference type="EMBL" id="JARKIK010000081">
    <property type="protein sequence ID" value="KAK8725843.1"/>
    <property type="molecule type" value="Genomic_DNA"/>
</dbReference>
<feature type="signal peptide" evidence="5">
    <location>
        <begin position="1"/>
        <end position="23"/>
    </location>
</feature>
<proteinExistence type="predicted"/>
<feature type="region of interest" description="Disordered" evidence="4">
    <location>
        <begin position="279"/>
        <end position="313"/>
    </location>
</feature>
<dbReference type="SMART" id="SM00280">
    <property type="entry name" value="KAZAL"/>
    <property type="match status" value="6"/>
</dbReference>
<keyword evidence="3" id="KW-1015">Disulfide bond</keyword>
<dbReference type="SUPFAM" id="SSF100895">
    <property type="entry name" value="Kazal-type serine protease inhibitors"/>
    <property type="match status" value="6"/>
</dbReference>
<dbReference type="CDD" id="cd00104">
    <property type="entry name" value="KAZAL_FS"/>
    <property type="match status" value="6"/>
</dbReference>
<comment type="caution">
    <text evidence="7">The sequence shown here is derived from an EMBL/GenBank/DDBJ whole genome shotgun (WGS) entry which is preliminary data.</text>
</comment>
<name>A0AAW0WDM8_CHEQU</name>
<keyword evidence="5" id="KW-0732">Signal</keyword>
<dbReference type="PROSITE" id="PS51465">
    <property type="entry name" value="KAZAL_2"/>
    <property type="match status" value="6"/>
</dbReference>
<dbReference type="PANTHER" id="PTHR10913">
    <property type="entry name" value="FOLLISTATIN-RELATED"/>
    <property type="match status" value="1"/>
</dbReference>
<keyword evidence="8" id="KW-1185">Reference proteome</keyword>
<sequence length="367" mass="39302">MAHPKSKMVVILLLTLTVLTTQAQIFFLSQTSICNQECEYVYNPVCGNDGYTYPNLCFFQRARCQNIFLRVARNSPCIDPDPCTYVCDRSSKPVCGTDGKTYSNPCVLMYFSCYNRDRTLVRRHNGPCVVEGPCPTSCSSNKAPVCGSDGRTYTNQCFLNLEGCAGRRVTLAKDGPCTVCRETCTREYLPVCGTDGVTYSNQCVLDNTACKGHRVTKDYAGPCNLVQQKPQRPCDIPCSFIYDPVCGSDGKTYNNDCNLKSETCRDPSIFKVSNGACDSTSGGSSTTGGSSASGGFSPSGGSSASGGFSPSGGSSTSGSSSGCVQECAFTYSPVCGSDRVTYSNSCSFSNAVCRDRTLTKLYDGPCR</sequence>
<protein>
    <recommendedName>
        <fullName evidence="6">Kazal-like domain-containing protein</fullName>
    </recommendedName>
</protein>
<accession>A0AAW0WDM8</accession>
<evidence type="ECO:0000256" key="5">
    <source>
        <dbReference type="SAM" id="SignalP"/>
    </source>
</evidence>
<evidence type="ECO:0000313" key="7">
    <source>
        <dbReference type="EMBL" id="KAK8725843.1"/>
    </source>
</evidence>